<evidence type="ECO:0000313" key="1">
    <source>
        <dbReference type="EMBL" id="TAX67693.1"/>
    </source>
</evidence>
<reference evidence="1 2" key="1">
    <citation type="submission" date="2019-02" db="EMBL/GenBank/DDBJ databases">
        <title>The genomic architecture of introgression among sibling species of bacteria.</title>
        <authorList>
            <person name="Cavassim M.I.A."/>
            <person name="Moeskjaer S."/>
            <person name="Moslemi C."/>
            <person name="Fields B."/>
            <person name="Bachmann A."/>
            <person name="Vilhjalmsson B."/>
            <person name="Schierup M.H."/>
            <person name="Young J.P.W."/>
            <person name="Andersen S.U."/>
        </authorList>
    </citation>
    <scope>NUCLEOTIDE SEQUENCE [LARGE SCALE GENOMIC DNA]</scope>
    <source>
        <strain evidence="1 2">SM141A</strain>
        <plasmid evidence="1">pSM141A_Rh17</plasmid>
    </source>
</reference>
<dbReference type="InterPro" id="IPR029787">
    <property type="entry name" value="Nucleotide_cyclase"/>
</dbReference>
<proteinExistence type="predicted"/>
<dbReference type="Gene3D" id="3.30.70.1230">
    <property type="entry name" value="Nucleotide cyclase"/>
    <property type="match status" value="1"/>
</dbReference>
<dbReference type="InterPro" id="IPR001054">
    <property type="entry name" value="A/G_cyclase"/>
</dbReference>
<name>A0ABY1X0T4_9HYPH</name>
<accession>A0ABY1X0T4</accession>
<organism evidence="1 2">
    <name type="scientific">Rhizobium ruizarguesonis</name>
    <dbReference type="NCBI Taxonomy" id="2081791"/>
    <lineage>
        <taxon>Bacteria</taxon>
        <taxon>Pseudomonadati</taxon>
        <taxon>Pseudomonadota</taxon>
        <taxon>Alphaproteobacteria</taxon>
        <taxon>Hyphomicrobiales</taxon>
        <taxon>Rhizobiaceae</taxon>
        <taxon>Rhizobium/Agrobacterium group</taxon>
        <taxon>Rhizobium</taxon>
    </lineage>
</organism>
<keyword evidence="1" id="KW-0614">Plasmid</keyword>
<keyword evidence="2" id="KW-1185">Reference proteome</keyword>
<geneLocation type="plasmid" evidence="1">
    <name>pSM141A_Rh17</name>
</geneLocation>
<dbReference type="SUPFAM" id="SSF55073">
    <property type="entry name" value="Nucleotide cyclase"/>
    <property type="match status" value="1"/>
</dbReference>
<dbReference type="CDD" id="cd07302">
    <property type="entry name" value="CHD"/>
    <property type="match status" value="1"/>
</dbReference>
<dbReference type="Proteomes" id="UP000291659">
    <property type="component" value="Unassembled WGS sequence"/>
</dbReference>
<protein>
    <submittedName>
        <fullName evidence="1">Adenylate/guanylate cyclase domain-containing protein</fullName>
    </submittedName>
</protein>
<evidence type="ECO:0000313" key="2">
    <source>
        <dbReference type="Proteomes" id="UP000291659"/>
    </source>
</evidence>
<dbReference type="EMBL" id="SIOX01000008">
    <property type="protein sequence ID" value="TAX67693.1"/>
    <property type="molecule type" value="Genomic_DNA"/>
</dbReference>
<gene>
    <name evidence="1" type="ORF">ELH98_30720</name>
</gene>
<comment type="caution">
    <text evidence="1">The sequence shown here is derived from an EMBL/GenBank/DDBJ whole genome shotgun (WGS) entry which is preliminary data.</text>
</comment>
<sequence>MRGRRGELYGNIGSRKRLDFTVIGPAVNLASRLEKLTKTTKKPVLLSDDFVEAVGKDARMEGLGSFELRGVAKPIEVFTFS</sequence>